<dbReference type="InParanoid" id="A0A074Y4H3"/>
<reference evidence="2 3" key="1">
    <citation type="journal article" date="2014" name="BMC Genomics">
        <title>Genome sequencing of four Aureobasidium pullulans varieties: biotechnological potential, stress tolerance, and description of new species.</title>
        <authorList>
            <person name="Gostin Ar C."/>
            <person name="Ohm R.A."/>
            <person name="Kogej T."/>
            <person name="Sonjak S."/>
            <person name="Turk M."/>
            <person name="Zajc J."/>
            <person name="Zalar P."/>
            <person name="Grube M."/>
            <person name="Sun H."/>
            <person name="Han J."/>
            <person name="Sharma A."/>
            <person name="Chiniquy J."/>
            <person name="Ngan C.Y."/>
            <person name="Lipzen A."/>
            <person name="Barry K."/>
            <person name="Grigoriev I.V."/>
            <person name="Gunde-Cimerman N."/>
        </authorList>
    </citation>
    <scope>NUCLEOTIDE SEQUENCE [LARGE SCALE GENOMIC DNA]</scope>
    <source>
        <strain evidence="2 3">EXF-2481</strain>
    </source>
</reference>
<sequence>MAAIAARLTTKALKTDLLELDFDPKLVQQFVDTPYRVDFAAALLKSHALSSCKPRRGRYTTTCLYKRPSQQPWVIYDPNKHDPILDADTLKLVVRFAKYKPGHPRFLEYNTETTSLRFRSARLLQGLRIKYTADGPMLEKLAEVESESEEKSSVDGEEEEPEESASLTKKRAILLTSKKAVVLTGEETVTSTKEEAISSTKEKAVTSTKEKVVSSKGKATSSTKKKATPSTTEKATPLTKKKAASMSKARATSSITKKVVSSVKTRSASAIKKETASATKEEADSSPKVSDSDSELTDLESDD</sequence>
<dbReference type="AlphaFoldDB" id="A0A074Y4H3"/>
<evidence type="ECO:0000313" key="2">
    <source>
        <dbReference type="EMBL" id="KEQ92668.1"/>
    </source>
</evidence>
<dbReference type="Proteomes" id="UP000030641">
    <property type="component" value="Unassembled WGS sequence"/>
</dbReference>
<protein>
    <submittedName>
        <fullName evidence="2">Uncharacterized protein</fullName>
    </submittedName>
</protein>
<evidence type="ECO:0000256" key="1">
    <source>
        <dbReference type="SAM" id="MobiDB-lite"/>
    </source>
</evidence>
<organism evidence="2 3">
    <name type="scientific">Aureobasidium subglaciale (strain EXF-2481)</name>
    <name type="common">Aureobasidium pullulans var. subglaciale</name>
    <dbReference type="NCBI Taxonomy" id="1043005"/>
    <lineage>
        <taxon>Eukaryota</taxon>
        <taxon>Fungi</taxon>
        <taxon>Dikarya</taxon>
        <taxon>Ascomycota</taxon>
        <taxon>Pezizomycotina</taxon>
        <taxon>Dothideomycetes</taxon>
        <taxon>Dothideomycetidae</taxon>
        <taxon>Dothideales</taxon>
        <taxon>Saccotheciaceae</taxon>
        <taxon>Aureobasidium</taxon>
    </lineage>
</organism>
<evidence type="ECO:0000313" key="3">
    <source>
        <dbReference type="Proteomes" id="UP000030641"/>
    </source>
</evidence>
<dbReference type="OrthoDB" id="3643508at2759"/>
<keyword evidence="3" id="KW-1185">Reference proteome</keyword>
<accession>A0A074Y4H3</accession>
<name>A0A074Y4H3_AURSE</name>
<feature type="region of interest" description="Disordered" evidence="1">
    <location>
        <begin position="186"/>
        <end position="303"/>
    </location>
</feature>
<dbReference type="EMBL" id="KL584769">
    <property type="protein sequence ID" value="KEQ92668.1"/>
    <property type="molecule type" value="Genomic_DNA"/>
</dbReference>
<dbReference type="GeneID" id="25364540"/>
<feature type="compositionally biased region" description="Low complexity" evidence="1">
    <location>
        <begin position="214"/>
        <end position="236"/>
    </location>
</feature>
<feature type="compositionally biased region" description="Basic and acidic residues" evidence="1">
    <location>
        <begin position="192"/>
        <end position="213"/>
    </location>
</feature>
<feature type="region of interest" description="Disordered" evidence="1">
    <location>
        <begin position="142"/>
        <end position="168"/>
    </location>
</feature>
<dbReference type="RefSeq" id="XP_013341128.1">
    <property type="nucleotide sequence ID" value="XM_013485674.1"/>
</dbReference>
<feature type="compositionally biased region" description="Low complexity" evidence="1">
    <location>
        <begin position="244"/>
        <end position="270"/>
    </location>
</feature>
<gene>
    <name evidence="2" type="ORF">AUEXF2481DRAFT_31915</name>
</gene>
<dbReference type="HOGENOM" id="CLU_918217_0_0_1"/>
<feature type="compositionally biased region" description="Acidic residues" evidence="1">
    <location>
        <begin position="292"/>
        <end position="303"/>
    </location>
</feature>
<feature type="compositionally biased region" description="Basic and acidic residues" evidence="1">
    <location>
        <begin position="271"/>
        <end position="285"/>
    </location>
</feature>
<proteinExistence type="predicted"/>